<dbReference type="PANTHER" id="PTHR43377:SF1">
    <property type="entry name" value="BILIVERDIN REDUCTASE A"/>
    <property type="match status" value="1"/>
</dbReference>
<dbReference type="InterPro" id="IPR036291">
    <property type="entry name" value="NAD(P)-bd_dom_sf"/>
</dbReference>
<dbReference type="InterPro" id="IPR051450">
    <property type="entry name" value="Gfo/Idh/MocA_Oxidoreductases"/>
</dbReference>
<dbReference type="SUPFAM" id="SSF55347">
    <property type="entry name" value="Glyceraldehyde-3-phosphate dehydrogenase-like, C-terminal domain"/>
    <property type="match status" value="1"/>
</dbReference>
<feature type="domain" description="Gfo/Idh/MocA-like oxidoreductase N-terminal" evidence="2">
    <location>
        <begin position="3"/>
        <end position="118"/>
    </location>
</feature>
<dbReference type="InterPro" id="IPR004104">
    <property type="entry name" value="Gfo/Idh/MocA-like_OxRdtase_C"/>
</dbReference>
<comment type="caution">
    <text evidence="4">The sequence shown here is derived from an EMBL/GenBank/DDBJ whole genome shotgun (WGS) entry which is preliminary data.</text>
</comment>
<reference evidence="4 5" key="1">
    <citation type="submission" date="2018-08" db="EMBL/GenBank/DDBJ databases">
        <title>Vibrio isolated from the Eastern China Marginal Seas.</title>
        <authorList>
            <person name="Li Y."/>
        </authorList>
    </citation>
    <scope>NUCLEOTIDE SEQUENCE [LARGE SCALE GENOMIC DNA]</scope>
    <source>
        <strain evidence="4 5">BEI233</strain>
    </source>
</reference>
<dbReference type="EMBL" id="QVMU01000001">
    <property type="protein sequence ID" value="RJX75128.1"/>
    <property type="molecule type" value="Genomic_DNA"/>
</dbReference>
<protein>
    <submittedName>
        <fullName evidence="4">Gfo/Idh/MocA family oxidoreductase</fullName>
    </submittedName>
</protein>
<gene>
    <name evidence="4" type="ORF">DZ860_00110</name>
</gene>
<evidence type="ECO:0000256" key="1">
    <source>
        <dbReference type="SAM" id="MobiDB-lite"/>
    </source>
</evidence>
<evidence type="ECO:0000313" key="4">
    <source>
        <dbReference type="EMBL" id="RJX75128.1"/>
    </source>
</evidence>
<feature type="region of interest" description="Disordered" evidence="1">
    <location>
        <begin position="273"/>
        <end position="295"/>
    </location>
</feature>
<sequence>MTRYGVVGTGYFGAELARFMKEVEGAEITAIYDPENAALIAEELNCVATASLEDLVSRDDVDCVIVASPNNAHKEPVLAAARHGKHVFCEKPIALNYQDCCEMVEACKQAGVKFMAGHVMNFFNGVRHAKQLIKEGVIGNVLSCHTKRNGWEDEQPTISWKKMREISGGHLYHHIHELDCVQFLMGGGPEKVTMTAGNLAHKGPGFGNEDDMLFLNLEFADGRFATLEWGGAFHWPEHYVLIQGEKGAIKIDMQETAGTLRINGKNEHFLVHQSQEEDDDRRAGNTNSEMDGAIAYGKPGKKTPMWLSSVMKLEMQYLHDLLNGMEPSEEFVALITGEAATSVIATADAATASRYEDRKVKVSEILSK</sequence>
<dbReference type="GO" id="GO:0000166">
    <property type="term" value="F:nucleotide binding"/>
    <property type="evidence" value="ECO:0007669"/>
    <property type="project" value="InterPro"/>
</dbReference>
<evidence type="ECO:0000259" key="3">
    <source>
        <dbReference type="Pfam" id="PF02894"/>
    </source>
</evidence>
<feature type="domain" description="Gfo/Idh/MocA-like oxidoreductase C-terminal" evidence="3">
    <location>
        <begin position="130"/>
        <end position="362"/>
    </location>
</feature>
<keyword evidence="5" id="KW-1185">Reference proteome</keyword>
<evidence type="ECO:0000313" key="5">
    <source>
        <dbReference type="Proteomes" id="UP000273252"/>
    </source>
</evidence>
<dbReference type="InterPro" id="IPR000683">
    <property type="entry name" value="Gfo/Idh/MocA-like_OxRdtase_N"/>
</dbReference>
<dbReference type="SUPFAM" id="SSF51735">
    <property type="entry name" value="NAD(P)-binding Rossmann-fold domains"/>
    <property type="match status" value="1"/>
</dbReference>
<dbReference type="AlphaFoldDB" id="A0A3A6QUU2"/>
<dbReference type="Pfam" id="PF02894">
    <property type="entry name" value="GFO_IDH_MocA_C"/>
    <property type="match status" value="1"/>
</dbReference>
<dbReference type="Gene3D" id="3.40.50.720">
    <property type="entry name" value="NAD(P)-binding Rossmann-like Domain"/>
    <property type="match status" value="1"/>
</dbReference>
<dbReference type="Pfam" id="PF01408">
    <property type="entry name" value="GFO_IDH_MocA"/>
    <property type="match status" value="1"/>
</dbReference>
<dbReference type="PANTHER" id="PTHR43377">
    <property type="entry name" value="BILIVERDIN REDUCTASE A"/>
    <property type="match status" value="1"/>
</dbReference>
<proteinExistence type="predicted"/>
<organism evidence="4 5">
    <name type="scientific">Vibrio sinensis</name>
    <dbReference type="NCBI Taxonomy" id="2302434"/>
    <lineage>
        <taxon>Bacteria</taxon>
        <taxon>Pseudomonadati</taxon>
        <taxon>Pseudomonadota</taxon>
        <taxon>Gammaproteobacteria</taxon>
        <taxon>Vibrionales</taxon>
        <taxon>Vibrionaceae</taxon>
        <taxon>Vibrio</taxon>
    </lineage>
</organism>
<accession>A0A3A6QUU2</accession>
<name>A0A3A6QUU2_9VIBR</name>
<dbReference type="RefSeq" id="WP_120028884.1">
    <property type="nucleotide sequence ID" value="NZ_QVMU01000001.1"/>
</dbReference>
<dbReference type="OrthoDB" id="9781031at2"/>
<dbReference type="Gene3D" id="3.30.360.10">
    <property type="entry name" value="Dihydrodipicolinate Reductase, domain 2"/>
    <property type="match status" value="1"/>
</dbReference>
<dbReference type="Proteomes" id="UP000273252">
    <property type="component" value="Unassembled WGS sequence"/>
</dbReference>
<evidence type="ECO:0000259" key="2">
    <source>
        <dbReference type="Pfam" id="PF01408"/>
    </source>
</evidence>